<dbReference type="Proteomes" id="UP000636479">
    <property type="component" value="Unassembled WGS sequence"/>
</dbReference>
<dbReference type="AlphaFoldDB" id="A0A8H6VSU4"/>
<evidence type="ECO:0000313" key="2">
    <source>
        <dbReference type="Proteomes" id="UP000636479"/>
    </source>
</evidence>
<protein>
    <submittedName>
        <fullName evidence="1">Uncharacterized protein</fullName>
    </submittedName>
</protein>
<organism evidence="1 2">
    <name type="scientific">Mycena indigotica</name>
    <dbReference type="NCBI Taxonomy" id="2126181"/>
    <lineage>
        <taxon>Eukaryota</taxon>
        <taxon>Fungi</taxon>
        <taxon>Dikarya</taxon>
        <taxon>Basidiomycota</taxon>
        <taxon>Agaricomycotina</taxon>
        <taxon>Agaricomycetes</taxon>
        <taxon>Agaricomycetidae</taxon>
        <taxon>Agaricales</taxon>
        <taxon>Marasmiineae</taxon>
        <taxon>Mycenaceae</taxon>
        <taxon>Mycena</taxon>
    </lineage>
</organism>
<proteinExistence type="predicted"/>
<dbReference type="PANTHER" id="PTHR31912">
    <property type="entry name" value="IP13529P"/>
    <property type="match status" value="1"/>
</dbReference>
<comment type="caution">
    <text evidence="1">The sequence shown here is derived from an EMBL/GenBank/DDBJ whole genome shotgun (WGS) entry which is preliminary data.</text>
</comment>
<dbReference type="EMBL" id="JACAZF010000011">
    <property type="protein sequence ID" value="KAF7292619.1"/>
    <property type="molecule type" value="Genomic_DNA"/>
</dbReference>
<name>A0A8H6VSU4_9AGAR</name>
<dbReference type="RefSeq" id="XP_037215047.1">
    <property type="nucleotide sequence ID" value="XM_037368121.1"/>
</dbReference>
<reference evidence="1" key="1">
    <citation type="submission" date="2020-05" db="EMBL/GenBank/DDBJ databases">
        <title>Mycena genomes resolve the evolution of fungal bioluminescence.</title>
        <authorList>
            <person name="Tsai I.J."/>
        </authorList>
    </citation>
    <scope>NUCLEOTIDE SEQUENCE</scope>
    <source>
        <strain evidence="1">171206Taipei</strain>
    </source>
</reference>
<evidence type="ECO:0000313" key="1">
    <source>
        <dbReference type="EMBL" id="KAF7292619.1"/>
    </source>
</evidence>
<gene>
    <name evidence="1" type="ORF">MIND_01159800</name>
</gene>
<keyword evidence="2" id="KW-1185">Reference proteome</keyword>
<dbReference type="GeneID" id="59350637"/>
<accession>A0A8H6VSU4</accession>
<dbReference type="PANTHER" id="PTHR31912:SF34">
    <property type="entry name" value="NOTOCHORD-RELATED PROTEIN"/>
    <property type="match status" value="1"/>
</dbReference>
<dbReference type="OrthoDB" id="2506088at2759"/>
<sequence>MAANGSSLSAIAKHQQETGTKDKITQYWIERVVEQVAARKAESPNKKKDQIANDVLQWLEAQPGDKMNPLLDILGFDPARDTPIEILHTILLGSMRYVWHHLHTNAWSDDERHLLAIRLESTDISAMNIASMRAAYKVQYRNNLIGKDSKAIMQALVFHAHNICTPEQFQLIKTTADLGAWVWVSVIDDMETYIRQLTTAIANVLDAWDAVDLLRIIVKVKLHLLPHFPNEVRRFGPPVRYLTETQESYNAVFRMCSVFGNNQAPSRDIATKFASMNAVKHILSGGFWRSKESGRWVQSGQQTRQILQEDTAFQRHLGWAPPSVVKPGFVPLLGAQVHPAIQWCQSEAQKHWVTEGGAASTGVVPSWTARAAVLGRVVEIIAAGDVSLVTLERFICTNLRHPHFDWPVIRRPDCERGKCKPSAAGKKRQEREITTHDIRLIKHTDDENFVLNLGCIHNFVEVTRMLPSHAYELRYLQSDRQTFHTAVAEMAQSTRMAARKKTAEKRAATAKSKKASAEEAARVAAELAAKESARAANILADADDFDEEGEGLEDDLVEIDDMASVEAGGRRAEVLEGVDPSTEGNRVASDLESNDDTEYECALPAFEKLLAEEYAEDNKILQDLIFAHTYWHGLAKLCVPHQIVPGPPTGSNMQFGLPAATICTDNL</sequence>